<evidence type="ECO:0000256" key="1">
    <source>
        <dbReference type="SAM" id="Phobius"/>
    </source>
</evidence>
<evidence type="ECO:0008006" key="3">
    <source>
        <dbReference type="Google" id="ProtNLM"/>
    </source>
</evidence>
<gene>
    <name evidence="2" type="ORF">M514_20238</name>
</gene>
<keyword evidence="1" id="KW-0812">Transmembrane</keyword>
<name>A0A085NDL5_9BILA</name>
<feature type="transmembrane region" description="Helical" evidence="1">
    <location>
        <begin position="137"/>
        <end position="159"/>
    </location>
</feature>
<protein>
    <recommendedName>
        <fullName evidence="3">Tetraspanin family protein</fullName>
    </recommendedName>
</protein>
<dbReference type="Proteomes" id="UP000030758">
    <property type="component" value="Unassembled WGS sequence"/>
</dbReference>
<sequence length="188" mass="21802">MHSRIRQTTLMLRAITFNAYEPTEHSSEFKYEEDEIDWEQVAREYSLFRLLRRLLAVSCCLVTVLSFAAFILSIKLYIDRNEIFSEHKVYAGRESWKLIIPSFNNELSFCYFIIAASLLAWMVSLCGFIGACNNKQLVLLQYVLLSILIISLSAAAITYNIRGKNKTLDVAIERMFEVSRQPTMRTFT</sequence>
<evidence type="ECO:0000313" key="2">
    <source>
        <dbReference type="EMBL" id="KFD67561.1"/>
    </source>
</evidence>
<dbReference type="EMBL" id="KL367513">
    <property type="protein sequence ID" value="KFD67561.1"/>
    <property type="molecule type" value="Genomic_DNA"/>
</dbReference>
<proteinExistence type="predicted"/>
<feature type="transmembrane region" description="Helical" evidence="1">
    <location>
        <begin position="109"/>
        <end position="131"/>
    </location>
</feature>
<accession>A0A085NDL5</accession>
<reference evidence="2" key="1">
    <citation type="journal article" date="2014" name="Nat. Genet.">
        <title>Genome and transcriptome of the porcine whipworm Trichuris suis.</title>
        <authorList>
            <person name="Jex A.R."/>
            <person name="Nejsum P."/>
            <person name="Schwarz E.M."/>
            <person name="Hu L."/>
            <person name="Young N.D."/>
            <person name="Hall R.S."/>
            <person name="Korhonen P.K."/>
            <person name="Liao S."/>
            <person name="Thamsborg S."/>
            <person name="Xia J."/>
            <person name="Xu P."/>
            <person name="Wang S."/>
            <person name="Scheerlinck J.P."/>
            <person name="Hofmann A."/>
            <person name="Sternberg P.W."/>
            <person name="Wang J."/>
            <person name="Gasser R.B."/>
        </authorList>
    </citation>
    <scope>NUCLEOTIDE SEQUENCE [LARGE SCALE GENOMIC DNA]</scope>
    <source>
        <strain evidence="2">DCEP-RM93F</strain>
    </source>
</reference>
<keyword evidence="1" id="KW-0472">Membrane</keyword>
<dbReference type="AlphaFoldDB" id="A0A085NDL5"/>
<organism evidence="2">
    <name type="scientific">Trichuris suis</name>
    <name type="common">pig whipworm</name>
    <dbReference type="NCBI Taxonomy" id="68888"/>
    <lineage>
        <taxon>Eukaryota</taxon>
        <taxon>Metazoa</taxon>
        <taxon>Ecdysozoa</taxon>
        <taxon>Nematoda</taxon>
        <taxon>Enoplea</taxon>
        <taxon>Dorylaimia</taxon>
        <taxon>Trichinellida</taxon>
        <taxon>Trichuridae</taxon>
        <taxon>Trichuris</taxon>
    </lineage>
</organism>
<feature type="transmembrane region" description="Helical" evidence="1">
    <location>
        <begin position="54"/>
        <end position="78"/>
    </location>
</feature>
<keyword evidence="1" id="KW-1133">Transmembrane helix</keyword>